<evidence type="ECO:0000256" key="8">
    <source>
        <dbReference type="ARBA" id="ARBA00023118"/>
    </source>
</evidence>
<keyword evidence="5" id="KW-0378">Hydrolase</keyword>
<dbReference type="RefSeq" id="WP_223904934.1">
    <property type="nucleotide sequence ID" value="NZ_AP024238.1"/>
</dbReference>
<dbReference type="InterPro" id="IPR048824">
    <property type="entry name" value="Cas3-like_C"/>
</dbReference>
<dbReference type="PROSITE" id="PS51643">
    <property type="entry name" value="HD_CAS3"/>
    <property type="match status" value="1"/>
</dbReference>
<dbReference type="Gene3D" id="1.10.3210.30">
    <property type="match status" value="1"/>
</dbReference>
<evidence type="ECO:0000256" key="4">
    <source>
        <dbReference type="ARBA" id="ARBA00022741"/>
    </source>
</evidence>
<dbReference type="InterPro" id="IPR013395">
    <property type="entry name" value="CRISPR-assoc_Cas3_yers"/>
</dbReference>
<dbReference type="InterPro" id="IPR048823">
    <property type="entry name" value="Cas3_I-F_Cas2"/>
</dbReference>
<reference evidence="10 11" key="1">
    <citation type="journal article" date="2021" name="Microbiol. Spectr.">
        <title>A Single Bacterium Capable of Oxidation and Reduction of Iron at Circumneutral pH.</title>
        <authorList>
            <person name="Kato S."/>
            <person name="Ohkuma M."/>
        </authorList>
    </citation>
    <scope>NUCLEOTIDE SEQUENCE [LARGE SCALE GENOMIC DNA]</scope>
    <source>
        <strain evidence="10 11">MIZ03</strain>
    </source>
</reference>
<organism evidence="10 11">
    <name type="scientific">Rhodoferax lithotrophicus</name>
    <dbReference type="NCBI Taxonomy" id="2798804"/>
    <lineage>
        <taxon>Bacteria</taxon>
        <taxon>Pseudomonadati</taxon>
        <taxon>Pseudomonadota</taxon>
        <taxon>Betaproteobacteria</taxon>
        <taxon>Burkholderiales</taxon>
        <taxon>Comamonadaceae</taxon>
        <taxon>Rhodoferax</taxon>
    </lineage>
</organism>
<evidence type="ECO:0000256" key="3">
    <source>
        <dbReference type="ARBA" id="ARBA00022723"/>
    </source>
</evidence>
<evidence type="ECO:0000313" key="10">
    <source>
        <dbReference type="EMBL" id="BCO29039.1"/>
    </source>
</evidence>
<gene>
    <name evidence="10" type="ORF">MIZ03_3950</name>
</gene>
<proteinExistence type="inferred from homology"/>
<evidence type="ECO:0000259" key="9">
    <source>
        <dbReference type="PROSITE" id="PS51643"/>
    </source>
</evidence>
<dbReference type="Pfam" id="PF18019">
    <property type="entry name" value="Cas3_HD"/>
    <property type="match status" value="1"/>
</dbReference>
<keyword evidence="8" id="KW-0051">Antiviral defense</keyword>
<dbReference type="Pfam" id="PF21384">
    <property type="entry name" value="Cas3_I-F_Cas2"/>
    <property type="match status" value="1"/>
</dbReference>
<dbReference type="InterPro" id="IPR038257">
    <property type="entry name" value="CRISPR-assoc_Cas3_HD_sf"/>
</dbReference>
<keyword evidence="6" id="KW-0347">Helicase</keyword>
<sequence>MNILLISQCNKRALTETRRILDQFAERRGERTWQTPITQAGLDTLRQLLKKTARKNTAVACHWIRGQDHSELLWIVGDASQFNSQGAVPTNMTRRNILRQGDENDWHTGQDIHLLSALAALLHDLGKASQAFQMRLLGQLQERNQYRHEWVSLRLFEAFVGDDDDATWLARLANPSEVDDATWLGRLQRDGLDQSVQAPFAHLVRAPLAQAIAWLVVTHHRLPVAPEKDTEPGSKTYLGKKVDWVTAHALKDVLHLMDAGWNELNRGGDAKQMALYWHFPHGLPVTTDLWRKRAARLAGRLLALCQSPDKGQWLNNPYVMHVSRLCLMLADHHYSSLVVDDKGKPAAGRVTGQKNYPLYANTQGPAGQLNQTLDEHLLGVAQHSSEVSHALPRFELNLPRLARHKALKKRAQDARFRWQDKAFEVAQAMRERSQRQGAFIVNMASTGCGKTLANARIMYALADPEQGMRCAFAMGLRTLTLQTGRAFGELLGLGDAELAIRVGGSASRALFEHYEREAEQSGSASRQTLLEEGSHVVFDGNTEEHPLLQRIMHDPAARALLAAPLLVCTIDHLTPATESQRGGRQIAPMLRLMSGDLVLDEPDDFDIADLPALTRLVHWAGLLGSRVLLSSATLPPALVQGLFEAYRNGRQHYQRNRGDRPSAMAQAAEICCAWVDEFDVQQANCADGASFVNEHGNFAKRRALRLGKAEVRRRAVLVPLDLRGKASALLPTGFAQEAIRHAVGLHHKHHQPDPQSGKCVSFGLIRMANIGPLVDVALELYRLPWPEGVRVHLCAYHSQFPLLIRSAIEHQLDQTLNRRQPDAVFTLPDIRQRLDENPEPDHLFIVLGSPVTEVGRDHDYDWAVVEPSSMRSLIQLAGRVRRHREGECSTPNIRVFDTNLRHFSSPNQPAFCKPGFETDQFPLQPHSLGQLMAPDEVAVIDARPRIVAREKLQPRSRLVDLEHARMQATMWPAPPNSLALNAASWWQLAPADALLTAVLPQQQPFRDDPTPDVNLELRPNEDGDDYTLVLVVDDKQGRRGDKTYIEAEKSNNKRIPDAKVQGEHITAWGVTDYMEALVDLATSMEISMELCAKRFGTLSLPESTNGWRFHPALGFTKDKT</sequence>
<keyword evidence="11" id="KW-1185">Reference proteome</keyword>
<comment type="similarity">
    <text evidence="1">In the N-terminal section; belongs to the CRISPR-associated nuclease Cas3-HD family.</text>
</comment>
<evidence type="ECO:0000256" key="1">
    <source>
        <dbReference type="ARBA" id="ARBA00006847"/>
    </source>
</evidence>
<evidence type="ECO:0000256" key="6">
    <source>
        <dbReference type="ARBA" id="ARBA00022806"/>
    </source>
</evidence>
<dbReference type="Pfam" id="PF22590">
    <property type="entry name" value="Cas3-like_C_2"/>
    <property type="match status" value="1"/>
</dbReference>
<evidence type="ECO:0000256" key="2">
    <source>
        <dbReference type="ARBA" id="ARBA00009046"/>
    </source>
</evidence>
<dbReference type="InterPro" id="IPR054712">
    <property type="entry name" value="Cas3-like_dom"/>
</dbReference>
<dbReference type="Proteomes" id="UP000824366">
    <property type="component" value="Chromosome"/>
</dbReference>
<keyword evidence="3" id="KW-0479">Metal-binding</keyword>
<protein>
    <submittedName>
        <fullName evidence="10">CRISPR-associated nuclease/helicase Cas3 subtype I-F/YPEST</fullName>
    </submittedName>
</protein>
<name>A0ABN6DAL7_9BURK</name>
<accession>A0ABN6DAL7</accession>
<dbReference type="NCBIfam" id="TIGR02562">
    <property type="entry name" value="cas3_yersinia"/>
    <property type="match status" value="1"/>
</dbReference>
<dbReference type="InterPro" id="IPR006483">
    <property type="entry name" value="CRISPR-assoc_Cas3_HD"/>
</dbReference>
<evidence type="ECO:0000313" key="11">
    <source>
        <dbReference type="Proteomes" id="UP000824366"/>
    </source>
</evidence>
<comment type="similarity">
    <text evidence="2">In the central section; belongs to the CRISPR-associated helicase Cas3 family.</text>
</comment>
<dbReference type="Pfam" id="PF21802">
    <property type="entry name" value="Cas3-like_C"/>
    <property type="match status" value="1"/>
</dbReference>
<evidence type="ECO:0000256" key="7">
    <source>
        <dbReference type="ARBA" id="ARBA00022840"/>
    </source>
</evidence>
<dbReference type="SUPFAM" id="SSF52540">
    <property type="entry name" value="P-loop containing nucleoside triphosphate hydrolases"/>
    <property type="match status" value="1"/>
</dbReference>
<dbReference type="InterPro" id="IPR027417">
    <property type="entry name" value="P-loop_NTPase"/>
</dbReference>
<feature type="domain" description="HD Cas3-type" evidence="9">
    <location>
        <begin position="102"/>
        <end position="334"/>
    </location>
</feature>
<dbReference type="EMBL" id="AP024238">
    <property type="protein sequence ID" value="BCO29039.1"/>
    <property type="molecule type" value="Genomic_DNA"/>
</dbReference>
<dbReference type="Gene3D" id="3.40.50.300">
    <property type="entry name" value="P-loop containing nucleotide triphosphate hydrolases"/>
    <property type="match status" value="1"/>
</dbReference>
<keyword evidence="4" id="KW-0547">Nucleotide-binding</keyword>
<keyword evidence="7" id="KW-0067">ATP-binding</keyword>
<evidence type="ECO:0000256" key="5">
    <source>
        <dbReference type="ARBA" id="ARBA00022801"/>
    </source>
</evidence>